<name>A0A166S0Z9_9AGAM</name>
<dbReference type="InterPro" id="IPR028889">
    <property type="entry name" value="USP"/>
</dbReference>
<feature type="domain" description="USP" evidence="7">
    <location>
        <begin position="35"/>
        <end position="431"/>
    </location>
</feature>
<evidence type="ECO:0000256" key="4">
    <source>
        <dbReference type="ARBA" id="ARBA00022801"/>
    </source>
</evidence>
<proteinExistence type="inferred from homology"/>
<comment type="catalytic activity">
    <reaction evidence="1 5">
        <text>Thiol-dependent hydrolysis of ester, thioester, amide, peptide and isopeptide bonds formed by the C-terminal Gly of ubiquitin (a 76-residue protein attached to proteins as an intracellular targeting signal).</text>
        <dbReference type="EC" id="3.4.19.12"/>
    </reaction>
</comment>
<comment type="similarity">
    <text evidence="2 5">Belongs to the peptidase C19 family.</text>
</comment>
<dbReference type="Proteomes" id="UP000076532">
    <property type="component" value="Unassembled WGS sequence"/>
</dbReference>
<dbReference type="InterPro" id="IPR038765">
    <property type="entry name" value="Papain-like_cys_pep_sf"/>
</dbReference>
<dbReference type="SUPFAM" id="SSF54001">
    <property type="entry name" value="Cysteine proteinases"/>
    <property type="match status" value="1"/>
</dbReference>
<feature type="region of interest" description="Disordered" evidence="6">
    <location>
        <begin position="753"/>
        <end position="973"/>
    </location>
</feature>
<dbReference type="GO" id="GO:0005634">
    <property type="term" value="C:nucleus"/>
    <property type="evidence" value="ECO:0007669"/>
    <property type="project" value="TreeGrafter"/>
</dbReference>
<dbReference type="Gene3D" id="3.90.70.10">
    <property type="entry name" value="Cysteine proteinases"/>
    <property type="match status" value="1"/>
</dbReference>
<feature type="compositionally biased region" description="Polar residues" evidence="6">
    <location>
        <begin position="480"/>
        <end position="500"/>
    </location>
</feature>
<dbReference type="PROSITE" id="PS00972">
    <property type="entry name" value="USP_1"/>
    <property type="match status" value="1"/>
</dbReference>
<reference evidence="8 9" key="1">
    <citation type="journal article" date="2016" name="Mol. Biol. Evol.">
        <title>Comparative Genomics of Early-Diverging Mushroom-Forming Fungi Provides Insights into the Origins of Lignocellulose Decay Capabilities.</title>
        <authorList>
            <person name="Nagy L.G."/>
            <person name="Riley R."/>
            <person name="Tritt A."/>
            <person name="Adam C."/>
            <person name="Daum C."/>
            <person name="Floudas D."/>
            <person name="Sun H."/>
            <person name="Yadav J.S."/>
            <person name="Pangilinan J."/>
            <person name="Larsson K.H."/>
            <person name="Matsuura K."/>
            <person name="Barry K."/>
            <person name="Labutti K."/>
            <person name="Kuo R."/>
            <person name="Ohm R.A."/>
            <person name="Bhattacharya S.S."/>
            <person name="Shirouzu T."/>
            <person name="Yoshinaga Y."/>
            <person name="Martin F.M."/>
            <person name="Grigoriev I.V."/>
            <person name="Hibbett D.S."/>
        </authorList>
    </citation>
    <scope>NUCLEOTIDE SEQUENCE [LARGE SCALE GENOMIC DNA]</scope>
    <source>
        <strain evidence="8 9">CBS 109695</strain>
    </source>
</reference>
<dbReference type="InterPro" id="IPR018200">
    <property type="entry name" value="USP_CS"/>
</dbReference>
<dbReference type="GO" id="GO:0005829">
    <property type="term" value="C:cytosol"/>
    <property type="evidence" value="ECO:0007669"/>
    <property type="project" value="TreeGrafter"/>
</dbReference>
<dbReference type="STRING" id="436010.A0A166S0Z9"/>
<dbReference type="OrthoDB" id="27652at2759"/>
<dbReference type="InterPro" id="IPR050164">
    <property type="entry name" value="Peptidase_C19"/>
</dbReference>
<evidence type="ECO:0000313" key="9">
    <source>
        <dbReference type="Proteomes" id="UP000076532"/>
    </source>
</evidence>
<sequence length="973" mass="106054">MAIAKWIRGAPPTTVTSTVVNPQPVHITPADEKQFGFENFGNICYANSVLQALYFCSPFRELLLQCADPSLPPPQKYSPVATTPPSPVHTTASAARRKPERKPTSEALPIIVPNLHPGPPIPVSPPTLFSALRSLFLHISKNPLDKGTVAPRAFIEKLKELNVEFRNTNQQDAHEFLNFLLNKIVEEIMEGRKHKPASPSSEDLSNSVGTLFSATLPTAAPSSNSNSNSGISAQDATLVHKLFEGVLTSETRCLTCETVSSRDESFLDLSIDIEQNSSVTACLRQFSASEMLCQKNKFFCDSCCDLQEAEKRMKIKKLPNVLALHLKRFKYQEDVQKYIKLAYRVAFPFELRLFNTVDDAQDPDRLYELFAIVVHIGNGPHHGHYVTIIRAHATWLIYDDETVETIKESEISKYFGDSNSGSAYVLYYQAVDIDMGALGLRPPTPALSTEHLAAPKRDSLEPPASPFLAPSLPPGLVDPSDSSDVTHSTMPFTPTQSSPVTPFLERSPIRSPSLLPLTVNVSGPDVPPHSHDPSPPSSPNHKLFASLRHSPSVQARNSMAASASGTPVEKRRSMRDKFTHSRPSTAHGHEGTHPPPVEVPPLTLAPPLHASGTEQPDKARVVTPVRKTSMWSMLKNGASKRPGTATGSPSSPRPGAVFPAPLVMSRFPPTASAPEVSNGRRPAEPLAGRSQTLVPSPSSLHKRSHKPHRSLDLGNTSPNGTPSHTHDHEPLSTGSTTSLYASTSAHAEMAPATPILPTIPGSPPGTVSNKPLHNGPSPSAWARRPATIEHQRSQPQFHNRKYSLNDTPSSPTQPKSGEASTAAFPRAQPSESDLPPLPTFTQTARRRVSNDQGSDTTGTSTSDGRPPSTSETPEGLTSPTDNLTIPHKRASRKLSLSSPILSFGRKEKKEKPFAYDKVSERNAKEKEKEAKAKAKEREKEEKARRKLEQKMKQAEDLARSHTGPPNLTVMSRF</sequence>
<dbReference type="Pfam" id="PF00443">
    <property type="entry name" value="UCH"/>
    <property type="match status" value="1"/>
</dbReference>
<dbReference type="CDD" id="cd02663">
    <property type="entry name" value="Peptidase_C19G"/>
    <property type="match status" value="1"/>
</dbReference>
<feature type="compositionally biased region" description="Polar residues" evidence="6">
    <location>
        <begin position="689"/>
        <end position="699"/>
    </location>
</feature>
<feature type="compositionally biased region" description="Polar residues" evidence="6">
    <location>
        <begin position="549"/>
        <end position="565"/>
    </location>
</feature>
<dbReference type="PROSITE" id="PS50235">
    <property type="entry name" value="USP_3"/>
    <property type="match status" value="1"/>
</dbReference>
<dbReference type="GO" id="GO:0006508">
    <property type="term" value="P:proteolysis"/>
    <property type="evidence" value="ECO:0007669"/>
    <property type="project" value="UniProtKB-KW"/>
</dbReference>
<evidence type="ECO:0000256" key="2">
    <source>
        <dbReference type="ARBA" id="ARBA00009085"/>
    </source>
</evidence>
<protein>
    <recommendedName>
        <fullName evidence="5">Ubiquitin carboxyl-terminal hydrolase</fullName>
        <ecNumber evidence="5">3.4.19.12</ecNumber>
    </recommendedName>
</protein>
<evidence type="ECO:0000256" key="3">
    <source>
        <dbReference type="ARBA" id="ARBA00022670"/>
    </source>
</evidence>
<dbReference type="AlphaFoldDB" id="A0A166S0Z9"/>
<feature type="compositionally biased region" description="Basic and acidic residues" evidence="6">
    <location>
        <begin position="568"/>
        <end position="579"/>
    </location>
</feature>
<feature type="compositionally biased region" description="Low complexity" evidence="6">
    <location>
        <begin position="853"/>
        <end position="870"/>
    </location>
</feature>
<accession>A0A166S0Z9</accession>
<dbReference type="PANTHER" id="PTHR24006">
    <property type="entry name" value="UBIQUITIN CARBOXYL-TERMINAL HYDROLASE"/>
    <property type="match status" value="1"/>
</dbReference>
<feature type="compositionally biased region" description="Polar residues" evidence="6">
    <location>
        <begin position="713"/>
        <end position="723"/>
    </location>
</feature>
<dbReference type="EMBL" id="KV417501">
    <property type="protein sequence ID" value="KZP28893.1"/>
    <property type="molecule type" value="Genomic_DNA"/>
</dbReference>
<organism evidence="8 9">
    <name type="scientific">Athelia psychrophila</name>
    <dbReference type="NCBI Taxonomy" id="1759441"/>
    <lineage>
        <taxon>Eukaryota</taxon>
        <taxon>Fungi</taxon>
        <taxon>Dikarya</taxon>
        <taxon>Basidiomycota</taxon>
        <taxon>Agaricomycotina</taxon>
        <taxon>Agaricomycetes</taxon>
        <taxon>Agaricomycetidae</taxon>
        <taxon>Atheliales</taxon>
        <taxon>Atheliaceae</taxon>
        <taxon>Athelia</taxon>
    </lineage>
</organism>
<feature type="compositionally biased region" description="Basic and acidic residues" evidence="6">
    <location>
        <begin position="904"/>
        <end position="959"/>
    </location>
</feature>
<gene>
    <name evidence="8" type="ORF">FIBSPDRAFT_816730</name>
</gene>
<feature type="compositionally biased region" description="Pro residues" evidence="6">
    <location>
        <begin position="75"/>
        <end position="87"/>
    </location>
</feature>
<dbReference type="InterPro" id="IPR001394">
    <property type="entry name" value="Peptidase_C19_UCH"/>
</dbReference>
<dbReference type="GO" id="GO:0004843">
    <property type="term" value="F:cysteine-type deubiquitinase activity"/>
    <property type="evidence" value="ECO:0007669"/>
    <property type="project" value="UniProtKB-UniRule"/>
</dbReference>
<feature type="compositionally biased region" description="Polar residues" evidence="6">
    <location>
        <begin position="793"/>
        <end position="819"/>
    </location>
</feature>
<keyword evidence="5" id="KW-0788">Thiol protease</keyword>
<dbReference type="EC" id="3.4.19.12" evidence="5"/>
<feature type="region of interest" description="Disordered" evidence="6">
    <location>
        <begin position="456"/>
        <end position="621"/>
    </location>
</feature>
<evidence type="ECO:0000256" key="6">
    <source>
        <dbReference type="SAM" id="MobiDB-lite"/>
    </source>
</evidence>
<dbReference type="GO" id="GO:0016579">
    <property type="term" value="P:protein deubiquitination"/>
    <property type="evidence" value="ECO:0007669"/>
    <property type="project" value="InterPro"/>
</dbReference>
<dbReference type="PROSITE" id="PS00973">
    <property type="entry name" value="USP_2"/>
    <property type="match status" value="1"/>
</dbReference>
<evidence type="ECO:0000256" key="1">
    <source>
        <dbReference type="ARBA" id="ARBA00000707"/>
    </source>
</evidence>
<feature type="compositionally biased region" description="Polar residues" evidence="6">
    <location>
        <begin position="963"/>
        <end position="973"/>
    </location>
</feature>
<keyword evidence="9" id="KW-1185">Reference proteome</keyword>
<feature type="region of interest" description="Disordered" evidence="6">
    <location>
        <begin position="634"/>
        <end position="737"/>
    </location>
</feature>
<dbReference type="PANTHER" id="PTHR24006:SF733">
    <property type="entry name" value="RE52890P"/>
    <property type="match status" value="1"/>
</dbReference>
<keyword evidence="3 5" id="KW-0645">Protease</keyword>
<evidence type="ECO:0000313" key="8">
    <source>
        <dbReference type="EMBL" id="KZP28893.1"/>
    </source>
</evidence>
<feature type="region of interest" description="Disordered" evidence="6">
    <location>
        <begin position="75"/>
        <end position="104"/>
    </location>
</feature>
<keyword evidence="4 5" id="KW-0378">Hydrolase</keyword>
<evidence type="ECO:0000256" key="5">
    <source>
        <dbReference type="RuleBase" id="RU366025"/>
    </source>
</evidence>
<evidence type="ECO:0000259" key="7">
    <source>
        <dbReference type="PROSITE" id="PS50235"/>
    </source>
</evidence>
<keyword evidence="5" id="KW-0833">Ubl conjugation pathway</keyword>
<feature type="compositionally biased region" description="Polar residues" evidence="6">
    <location>
        <begin position="871"/>
        <end position="883"/>
    </location>
</feature>